<dbReference type="Proteomes" id="UP000386847">
    <property type="component" value="Chromosome"/>
</dbReference>
<evidence type="ECO:0000313" key="1">
    <source>
        <dbReference type="EMBL" id="QGF24475.1"/>
    </source>
</evidence>
<evidence type="ECO:0000313" key="2">
    <source>
        <dbReference type="Proteomes" id="UP000386847"/>
    </source>
</evidence>
<proteinExistence type="predicted"/>
<keyword evidence="2" id="KW-1185">Reference proteome</keyword>
<dbReference type="SUPFAM" id="SSF51726">
    <property type="entry name" value="UROD/MetE-like"/>
    <property type="match status" value="1"/>
</dbReference>
<dbReference type="Gene3D" id="3.20.20.210">
    <property type="match status" value="1"/>
</dbReference>
<dbReference type="InterPro" id="IPR038071">
    <property type="entry name" value="UROD/MetE-like_sf"/>
</dbReference>
<dbReference type="RefSeq" id="WP_153573004.1">
    <property type="nucleotide sequence ID" value="NZ_CP045725.1"/>
</dbReference>
<accession>A0A5Q2FIJ7</accession>
<name>A0A5Q2FIJ7_9ACTN</name>
<reference evidence="1 2" key="1">
    <citation type="submission" date="2019-10" db="EMBL/GenBank/DDBJ databases">
        <title>Genomic analysis of Raineyella sp. CBA3103.</title>
        <authorList>
            <person name="Roh S.W."/>
        </authorList>
    </citation>
    <scope>NUCLEOTIDE SEQUENCE [LARGE SCALE GENOMIC DNA]</scope>
    <source>
        <strain evidence="1 2">CBA3103</strain>
    </source>
</reference>
<sequence>MSVGHSGVGSWPGTDLAGAVRLTLGELPGAAYVPELPGRGPGADMIGRALGAVTVLGADLQPTGWRLVEGSSMAQRRARALLRDDLDVLEEQAQGFEGGLRLTLTGPLTLAAAVELPRGGPALADPGATRDLRDALAEASADLVADVARRVPGAEVSLQWDEPMLGSIRTGGVRSASGLRRLPAWGSQEIIGHLRPLVDRLAAAGLDPSRTLVHSCAPGPGIDDLVAAGVGGVGVDVDQLARADLDAIAALLEGGRILHLGVARTVPVDTLPTADALAGRALSVLRPLELGPAIADRVVLTPACGLAGWTERPATQLLRRLGSAAGIVDEELSR</sequence>
<organism evidence="1 2">
    <name type="scientific">Raineyella fluvialis</name>
    <dbReference type="NCBI Taxonomy" id="2662261"/>
    <lineage>
        <taxon>Bacteria</taxon>
        <taxon>Bacillati</taxon>
        <taxon>Actinomycetota</taxon>
        <taxon>Actinomycetes</taxon>
        <taxon>Propionibacteriales</taxon>
        <taxon>Propionibacteriaceae</taxon>
        <taxon>Raineyella</taxon>
    </lineage>
</organism>
<dbReference type="EMBL" id="CP045725">
    <property type="protein sequence ID" value="QGF24475.1"/>
    <property type="molecule type" value="Genomic_DNA"/>
</dbReference>
<dbReference type="KEGG" id="rain:Rai3103_13380"/>
<dbReference type="AlphaFoldDB" id="A0A5Q2FIJ7"/>
<gene>
    <name evidence="1" type="ORF">Rai3103_13380</name>
</gene>
<protein>
    <submittedName>
        <fullName evidence="1">Methionine synthase</fullName>
    </submittedName>
</protein>